<keyword evidence="3" id="KW-1185">Reference proteome</keyword>
<evidence type="ECO:0000313" key="3">
    <source>
        <dbReference type="Proteomes" id="UP001153269"/>
    </source>
</evidence>
<evidence type="ECO:0000256" key="1">
    <source>
        <dbReference type="SAM" id="MobiDB-lite"/>
    </source>
</evidence>
<name>A0A9N7UEC4_PLEPL</name>
<feature type="region of interest" description="Disordered" evidence="1">
    <location>
        <begin position="85"/>
        <end position="213"/>
    </location>
</feature>
<organism evidence="2 3">
    <name type="scientific">Pleuronectes platessa</name>
    <name type="common">European plaice</name>
    <dbReference type="NCBI Taxonomy" id="8262"/>
    <lineage>
        <taxon>Eukaryota</taxon>
        <taxon>Metazoa</taxon>
        <taxon>Chordata</taxon>
        <taxon>Craniata</taxon>
        <taxon>Vertebrata</taxon>
        <taxon>Euteleostomi</taxon>
        <taxon>Actinopterygii</taxon>
        <taxon>Neopterygii</taxon>
        <taxon>Teleostei</taxon>
        <taxon>Neoteleostei</taxon>
        <taxon>Acanthomorphata</taxon>
        <taxon>Carangaria</taxon>
        <taxon>Pleuronectiformes</taxon>
        <taxon>Pleuronectoidei</taxon>
        <taxon>Pleuronectidae</taxon>
        <taxon>Pleuronectes</taxon>
    </lineage>
</organism>
<gene>
    <name evidence="2" type="ORF">PLEPLA_LOCUS16927</name>
</gene>
<proteinExistence type="predicted"/>
<reference evidence="2" key="1">
    <citation type="submission" date="2020-03" db="EMBL/GenBank/DDBJ databases">
        <authorList>
            <person name="Weist P."/>
        </authorList>
    </citation>
    <scope>NUCLEOTIDE SEQUENCE</scope>
</reference>
<dbReference type="AlphaFoldDB" id="A0A9N7UEC4"/>
<protein>
    <submittedName>
        <fullName evidence="2">Uncharacterized protein</fullName>
    </submittedName>
</protein>
<comment type="caution">
    <text evidence="2">The sequence shown here is derived from an EMBL/GenBank/DDBJ whole genome shotgun (WGS) entry which is preliminary data.</text>
</comment>
<dbReference type="Proteomes" id="UP001153269">
    <property type="component" value="Unassembled WGS sequence"/>
</dbReference>
<evidence type="ECO:0000313" key="2">
    <source>
        <dbReference type="EMBL" id="CAB1428952.1"/>
    </source>
</evidence>
<sequence>MKEETVGSPPVLLASLKEEHLPFVTDTKRLDLQNVWTHQDNNTNETDVRRPLTSFCCSNASVDCIDFTTTLQHIVTQQHTRAAESVCNTELQPEGAGKRENTEGGGRKERRETAFYRRDTTEQPHDGDEDGTRRRGRNEDTRTERGHEDGTRRRGRNEETRTERGDEDGTRTERGDEEGTRTERGDEDGTRTERGDEDGTRTERGQNEDRSRS</sequence>
<feature type="compositionally biased region" description="Basic and acidic residues" evidence="1">
    <location>
        <begin position="96"/>
        <end position="213"/>
    </location>
</feature>
<accession>A0A9N7UEC4</accession>
<dbReference type="EMBL" id="CADEAL010001102">
    <property type="protein sequence ID" value="CAB1428952.1"/>
    <property type="molecule type" value="Genomic_DNA"/>
</dbReference>